<dbReference type="GO" id="GO:0005507">
    <property type="term" value="F:copper ion binding"/>
    <property type="evidence" value="ECO:0007669"/>
    <property type="project" value="InterPro"/>
</dbReference>
<dbReference type="InterPro" id="IPR051403">
    <property type="entry name" value="NosZ/Cyto_c_oxidase_sub2"/>
</dbReference>
<evidence type="ECO:0000313" key="6">
    <source>
        <dbReference type="Proteomes" id="UP000297053"/>
    </source>
</evidence>
<keyword evidence="2" id="KW-0479">Metal-binding</keyword>
<dbReference type="GeneID" id="8409451"/>
<dbReference type="PANTHER" id="PTHR42838:SF2">
    <property type="entry name" value="NITROUS-OXIDE REDUCTASE"/>
    <property type="match status" value="1"/>
</dbReference>
<evidence type="ECO:0000256" key="2">
    <source>
        <dbReference type="ARBA" id="ARBA00022723"/>
    </source>
</evidence>
<accession>A0A4D6KGE7</accession>
<gene>
    <name evidence="5" type="ORF">E5139_16720</name>
</gene>
<dbReference type="InterPro" id="IPR002429">
    <property type="entry name" value="CcO_II-like_C"/>
</dbReference>
<dbReference type="InterPro" id="IPR001505">
    <property type="entry name" value="Copper_CuA"/>
</dbReference>
<name>A0A4D6KGE7_9EURY</name>
<reference evidence="5 6" key="2">
    <citation type="submission" date="2019-04" db="EMBL/GenBank/DDBJ databases">
        <authorList>
            <person name="Yang S."/>
            <person name="Wei W."/>
        </authorList>
    </citation>
    <scope>NUCLEOTIDE SEQUENCE [LARGE SCALE GENOMIC DNA]</scope>
    <source>
        <strain evidence="6">ZP60</strain>
        <plasmid evidence="5 6">unnamed1</plasmid>
    </source>
</reference>
<evidence type="ECO:0000313" key="5">
    <source>
        <dbReference type="EMBL" id="QCD67280.1"/>
    </source>
</evidence>
<feature type="domain" description="Cytochrome oxidase subunit II copper A binding" evidence="4">
    <location>
        <begin position="66"/>
        <end position="171"/>
    </location>
</feature>
<dbReference type="PANTHER" id="PTHR42838">
    <property type="entry name" value="CYTOCHROME C OXIDASE SUBUNIT II"/>
    <property type="match status" value="1"/>
</dbReference>
<protein>
    <submittedName>
        <fullName evidence="5">Cytochrome C oxidase subunit II</fullName>
    </submittedName>
</protein>
<keyword evidence="3" id="KW-0186">Copper</keyword>
<evidence type="ECO:0000256" key="1">
    <source>
        <dbReference type="ARBA" id="ARBA00004196"/>
    </source>
</evidence>
<dbReference type="EMBL" id="CP039376">
    <property type="protein sequence ID" value="QCD67280.1"/>
    <property type="molecule type" value="Genomic_DNA"/>
</dbReference>
<dbReference type="Proteomes" id="UP000297053">
    <property type="component" value="Plasmid unnamed1"/>
</dbReference>
<evidence type="ECO:0000256" key="3">
    <source>
        <dbReference type="ARBA" id="ARBA00023008"/>
    </source>
</evidence>
<dbReference type="AlphaFoldDB" id="A0A4D6KGE7"/>
<proteinExistence type="predicted"/>
<evidence type="ECO:0000259" key="4">
    <source>
        <dbReference type="PROSITE" id="PS50857"/>
    </source>
</evidence>
<geneLocation type="plasmid" evidence="5">
    <name>unnamed1</name>
</geneLocation>
<dbReference type="InterPro" id="IPR008972">
    <property type="entry name" value="Cupredoxin"/>
</dbReference>
<dbReference type="GO" id="GO:0004129">
    <property type="term" value="F:cytochrome-c oxidase activity"/>
    <property type="evidence" value="ECO:0007669"/>
    <property type="project" value="InterPro"/>
</dbReference>
<dbReference type="RefSeq" id="WP_012807536.1">
    <property type="nucleotide sequence ID" value="NZ_CP039376.1"/>
</dbReference>
<comment type="subcellular location">
    <subcellularLocation>
        <location evidence="1">Cell envelope</location>
    </subcellularLocation>
</comment>
<dbReference type="PROSITE" id="PS00078">
    <property type="entry name" value="COX2"/>
    <property type="match status" value="1"/>
</dbReference>
<dbReference type="SUPFAM" id="SSF49503">
    <property type="entry name" value="Cupredoxins"/>
    <property type="match status" value="1"/>
</dbReference>
<dbReference type="PROSITE" id="PS50857">
    <property type="entry name" value="COX2_CUA"/>
    <property type="match status" value="1"/>
</dbReference>
<dbReference type="GO" id="GO:0016020">
    <property type="term" value="C:membrane"/>
    <property type="evidence" value="ECO:0007669"/>
    <property type="project" value="InterPro"/>
</dbReference>
<reference evidence="5 6" key="1">
    <citation type="submission" date="2019-04" db="EMBL/GenBank/DDBJ databases">
        <title>Complete genome sequence of Arthrobacter sp. ZXY-2 associated with effective atrazine degradation and salt adaptation.</title>
        <authorList>
            <person name="Zhao X."/>
        </authorList>
    </citation>
    <scope>NUCLEOTIDE SEQUENCE [LARGE SCALE GENOMIC DNA]</scope>
    <source>
        <strain evidence="6">ZP60</strain>
        <plasmid evidence="5 6">unnamed1</plasmid>
    </source>
</reference>
<dbReference type="KEGG" id="halz:E5139_16720"/>
<organism evidence="5 6">
    <name type="scientific">Halomicrobium mukohataei</name>
    <dbReference type="NCBI Taxonomy" id="57705"/>
    <lineage>
        <taxon>Archaea</taxon>
        <taxon>Methanobacteriati</taxon>
        <taxon>Methanobacteriota</taxon>
        <taxon>Stenosarchaea group</taxon>
        <taxon>Halobacteria</taxon>
        <taxon>Halobacteriales</taxon>
        <taxon>Haloarculaceae</taxon>
        <taxon>Halomicrobium</taxon>
    </lineage>
</organism>
<sequence length="172" mass="18670">MHVHRFERIWLVGSLLLIALFVATVTYGAVGAGYGMVDAEGGQVDGTDPTASENVREPGVYNGSEDGHYDVYVETQRFLFVPGTNEPIRVPANSTVTFHVTSRDVLHGFEIVGTNINTMTVPGQKAMVTAEFDEPAEYGIVCNEYCGSGHHTMEGSLQVVPPSEFNETSEVQ</sequence>
<keyword evidence="5" id="KW-0614">Plasmid</keyword>
<dbReference type="Pfam" id="PF00116">
    <property type="entry name" value="COX2"/>
    <property type="match status" value="1"/>
</dbReference>
<dbReference type="Gene3D" id="2.60.40.420">
    <property type="entry name" value="Cupredoxins - blue copper proteins"/>
    <property type="match status" value="1"/>
</dbReference>